<feature type="binding site" evidence="6">
    <location>
        <begin position="232"/>
        <end position="235"/>
    </location>
    <ligand>
        <name>GTP</name>
        <dbReference type="ChEBI" id="CHEBI:37565"/>
    </ligand>
</feature>
<comment type="caution">
    <text evidence="12">The sequence shown here is derived from an EMBL/GenBank/DDBJ whole genome shotgun (WGS) entry which is preliminary data.</text>
</comment>
<dbReference type="InterPro" id="IPR004044">
    <property type="entry name" value="KH_dom_type_2"/>
</dbReference>
<accession>A0ABR6GSQ6</accession>
<dbReference type="InterPro" id="IPR015946">
    <property type="entry name" value="KH_dom-like_a/b"/>
</dbReference>
<dbReference type="InterPro" id="IPR009019">
    <property type="entry name" value="KH_sf_prok-type"/>
</dbReference>
<keyword evidence="4 6" id="KW-0694">RNA-binding</keyword>
<feature type="region of interest" description="G2" evidence="7">
    <location>
        <begin position="150"/>
        <end position="154"/>
    </location>
</feature>
<dbReference type="Gene3D" id="3.30.300.20">
    <property type="match status" value="1"/>
</dbReference>
<keyword evidence="6" id="KW-1003">Cell membrane</keyword>
<dbReference type="SUPFAM" id="SSF54814">
    <property type="entry name" value="Prokaryotic type KH domain (KH-domain type II)"/>
    <property type="match status" value="1"/>
</dbReference>
<dbReference type="InterPro" id="IPR005662">
    <property type="entry name" value="GTPase_Era-like"/>
</dbReference>
<feature type="domain" description="KH type-2" evidence="10">
    <location>
        <begin position="306"/>
        <end position="390"/>
    </location>
</feature>
<evidence type="ECO:0000256" key="5">
    <source>
        <dbReference type="ARBA" id="ARBA00023134"/>
    </source>
</evidence>
<dbReference type="SUPFAM" id="SSF52540">
    <property type="entry name" value="P-loop containing nucleoside triphosphate hydrolases"/>
    <property type="match status" value="1"/>
</dbReference>
<evidence type="ECO:0000313" key="12">
    <source>
        <dbReference type="EMBL" id="MBB3195137.1"/>
    </source>
</evidence>
<evidence type="ECO:0000256" key="6">
    <source>
        <dbReference type="HAMAP-Rule" id="MF_00367"/>
    </source>
</evidence>
<protein>
    <recommendedName>
        <fullName evidence="2 6">GTPase Era</fullName>
    </recommendedName>
</protein>
<keyword evidence="6" id="KW-0690">Ribosome biogenesis</keyword>
<evidence type="ECO:0000259" key="11">
    <source>
        <dbReference type="PROSITE" id="PS51713"/>
    </source>
</evidence>
<dbReference type="PRINTS" id="PR00326">
    <property type="entry name" value="GTP1OBG"/>
</dbReference>
<evidence type="ECO:0000256" key="8">
    <source>
        <dbReference type="RuleBase" id="RU003761"/>
    </source>
</evidence>
<dbReference type="Pfam" id="PF01926">
    <property type="entry name" value="MMR_HSR1"/>
    <property type="match status" value="1"/>
</dbReference>
<keyword evidence="6" id="KW-0699">rRNA-binding</keyword>
<dbReference type="EMBL" id="JACHXO010000004">
    <property type="protein sequence ID" value="MBB3195137.1"/>
    <property type="molecule type" value="Genomic_DNA"/>
</dbReference>
<name>A0ABR6GSQ6_9BURK</name>
<keyword evidence="3 6" id="KW-0547">Nucleotide-binding</keyword>
<comment type="similarity">
    <text evidence="1 6 7 8">Belongs to the TRAFAC class TrmE-Era-EngA-EngB-Septin-like GTPase superfamily. Era GTPase family.</text>
</comment>
<keyword evidence="13" id="KW-1185">Reference proteome</keyword>
<evidence type="ECO:0000259" key="10">
    <source>
        <dbReference type="PROSITE" id="PS50823"/>
    </source>
</evidence>
<feature type="compositionally biased region" description="Acidic residues" evidence="9">
    <location>
        <begin position="32"/>
        <end position="48"/>
    </location>
</feature>
<evidence type="ECO:0000256" key="7">
    <source>
        <dbReference type="PROSITE-ProRule" id="PRU01050"/>
    </source>
</evidence>
<feature type="region of interest" description="G5" evidence="7">
    <location>
        <begin position="262"/>
        <end position="264"/>
    </location>
</feature>
<dbReference type="InterPro" id="IPR030388">
    <property type="entry name" value="G_ERA_dom"/>
</dbReference>
<sequence length="405" mass="44648">MKKTSRGGPVSGPAATDSTALDAQALGHARDDADDQVPVDGIADDEQEALTAGAAHDSDSDNSDSSLEDGTDNGDDEDEDEDGDDTDGDDTDRDGDHGVTGGRGAPPVQVYEGDNRCGLIAIVGRPNVGKSTLLNALVGQKVSITSKKAQTTRHRITGVRTVEEAQFVFVDTPGFQTRHSSALNRNLNRTVQGVLSDVDLVLFVVEAGKFGLDDAKVLSLLPQDRPVVLIANKLDAVTRRAELMPWLKSMQERRNFSEFVPLSARKDSDVQRLFQILKPYLPKQEWFYDEEALTDRSEKFLASEMIREKLFRLTGDELPYSATVVIDRWEEEGNLRRIAATIVVERDAQKGMIIGAGGERLKRIGSEARQELETLMDAKVFLELWVKVRSGWADSEEHLRSYGYE</sequence>
<dbReference type="CDD" id="cd04163">
    <property type="entry name" value="Era"/>
    <property type="match status" value="1"/>
</dbReference>
<keyword evidence="6" id="KW-0472">Membrane</keyword>
<keyword evidence="6" id="KW-0963">Cytoplasm</keyword>
<proteinExistence type="inferred from homology"/>
<feature type="region of interest" description="G4" evidence="7">
    <location>
        <begin position="232"/>
        <end position="235"/>
    </location>
</feature>
<evidence type="ECO:0000256" key="2">
    <source>
        <dbReference type="ARBA" id="ARBA00020484"/>
    </source>
</evidence>
<evidence type="ECO:0000256" key="9">
    <source>
        <dbReference type="SAM" id="MobiDB-lite"/>
    </source>
</evidence>
<evidence type="ECO:0000313" key="13">
    <source>
        <dbReference type="Proteomes" id="UP000574369"/>
    </source>
</evidence>
<evidence type="ECO:0000256" key="1">
    <source>
        <dbReference type="ARBA" id="ARBA00007921"/>
    </source>
</evidence>
<dbReference type="NCBIfam" id="TIGR00436">
    <property type="entry name" value="era"/>
    <property type="match status" value="1"/>
</dbReference>
<feature type="domain" description="Era-type G" evidence="11">
    <location>
        <begin position="116"/>
        <end position="283"/>
    </location>
</feature>
<dbReference type="PROSITE" id="PS50823">
    <property type="entry name" value="KH_TYPE_2"/>
    <property type="match status" value="1"/>
</dbReference>
<dbReference type="Gene3D" id="3.40.50.300">
    <property type="entry name" value="P-loop containing nucleotide triphosphate hydrolases"/>
    <property type="match status" value="1"/>
</dbReference>
<dbReference type="HAMAP" id="MF_00367">
    <property type="entry name" value="GTPase_Era"/>
    <property type="match status" value="1"/>
</dbReference>
<feature type="binding site" evidence="6">
    <location>
        <begin position="171"/>
        <end position="175"/>
    </location>
    <ligand>
        <name>GTP</name>
        <dbReference type="ChEBI" id="CHEBI:37565"/>
    </ligand>
</feature>
<gene>
    <name evidence="6" type="primary">era</name>
    <name evidence="12" type="ORF">FHS28_002540</name>
</gene>
<organism evidence="12 13">
    <name type="scientific">Roseateles terrae</name>
    <dbReference type="NCBI Taxonomy" id="431060"/>
    <lineage>
        <taxon>Bacteria</taxon>
        <taxon>Pseudomonadati</taxon>
        <taxon>Pseudomonadota</taxon>
        <taxon>Betaproteobacteria</taxon>
        <taxon>Burkholderiales</taxon>
        <taxon>Sphaerotilaceae</taxon>
        <taxon>Roseateles</taxon>
    </lineage>
</organism>
<evidence type="ECO:0000256" key="4">
    <source>
        <dbReference type="ARBA" id="ARBA00022884"/>
    </source>
</evidence>
<feature type="region of interest" description="Disordered" evidence="9">
    <location>
        <begin position="1"/>
        <end position="111"/>
    </location>
</feature>
<comment type="subcellular location">
    <subcellularLocation>
        <location evidence="6">Cytoplasm</location>
    </subcellularLocation>
    <subcellularLocation>
        <location evidence="6">Cell membrane</location>
        <topology evidence="6">Peripheral membrane protein</topology>
    </subcellularLocation>
</comment>
<feature type="region of interest" description="G1" evidence="7">
    <location>
        <begin position="124"/>
        <end position="131"/>
    </location>
</feature>
<feature type="region of interest" description="G3" evidence="7">
    <location>
        <begin position="171"/>
        <end position="174"/>
    </location>
</feature>
<comment type="function">
    <text evidence="6">An essential GTPase that binds both GDP and GTP, with rapid nucleotide exchange. Plays a role in 16S rRNA processing and 30S ribosomal subunit biogenesis and possibly also in cell cycle regulation and energy metabolism.</text>
</comment>
<feature type="binding site" evidence="6">
    <location>
        <begin position="124"/>
        <end position="131"/>
    </location>
    <ligand>
        <name>GTP</name>
        <dbReference type="ChEBI" id="CHEBI:37565"/>
    </ligand>
</feature>
<comment type="subunit">
    <text evidence="6">Monomer.</text>
</comment>
<evidence type="ECO:0000256" key="3">
    <source>
        <dbReference type="ARBA" id="ARBA00022741"/>
    </source>
</evidence>
<keyword evidence="5 6" id="KW-0342">GTP-binding</keyword>
<feature type="compositionally biased region" description="Acidic residues" evidence="9">
    <location>
        <begin position="60"/>
        <end position="93"/>
    </location>
</feature>
<dbReference type="InterPro" id="IPR005225">
    <property type="entry name" value="Small_GTP-bd"/>
</dbReference>
<dbReference type="InterPro" id="IPR027417">
    <property type="entry name" value="P-loop_NTPase"/>
</dbReference>
<reference evidence="12 13" key="1">
    <citation type="submission" date="2020-08" db="EMBL/GenBank/DDBJ databases">
        <title>Genomic Encyclopedia of Type Strains, Phase III (KMG-III): the genomes of soil and plant-associated and newly described type strains.</title>
        <authorList>
            <person name="Whitman W."/>
        </authorList>
    </citation>
    <scope>NUCLEOTIDE SEQUENCE [LARGE SCALE GENOMIC DNA]</scope>
    <source>
        <strain evidence="12 13">CECT 7247</strain>
    </source>
</reference>
<dbReference type="NCBIfam" id="NF000908">
    <property type="entry name" value="PRK00089.1"/>
    <property type="match status" value="1"/>
</dbReference>
<dbReference type="Proteomes" id="UP000574369">
    <property type="component" value="Unassembled WGS sequence"/>
</dbReference>
<dbReference type="PANTHER" id="PTHR42698:SF1">
    <property type="entry name" value="GTPASE ERA, MITOCHONDRIAL"/>
    <property type="match status" value="1"/>
</dbReference>
<dbReference type="CDD" id="cd22534">
    <property type="entry name" value="KH-II_Era"/>
    <property type="match status" value="1"/>
</dbReference>
<dbReference type="NCBIfam" id="TIGR00231">
    <property type="entry name" value="small_GTP"/>
    <property type="match status" value="1"/>
</dbReference>
<dbReference type="PANTHER" id="PTHR42698">
    <property type="entry name" value="GTPASE ERA"/>
    <property type="match status" value="1"/>
</dbReference>
<dbReference type="InterPro" id="IPR006073">
    <property type="entry name" value="GTP-bd"/>
</dbReference>
<dbReference type="PROSITE" id="PS51713">
    <property type="entry name" value="G_ERA"/>
    <property type="match status" value="1"/>
</dbReference>
<dbReference type="Pfam" id="PF07650">
    <property type="entry name" value="KH_2"/>
    <property type="match status" value="1"/>
</dbReference>